<dbReference type="Pfam" id="PF13449">
    <property type="entry name" value="Phytase-like"/>
    <property type="match status" value="1"/>
</dbReference>
<evidence type="ECO:0000313" key="3">
    <source>
        <dbReference type="Proteomes" id="UP000536534"/>
    </source>
</evidence>
<dbReference type="EMBL" id="JAAYYV010000125">
    <property type="protein sequence ID" value="NLF53715.1"/>
    <property type="molecule type" value="Genomic_DNA"/>
</dbReference>
<organism evidence="2 3">
    <name type="scientific">Thauera phenolivorans</name>
    <dbReference type="NCBI Taxonomy" id="1792543"/>
    <lineage>
        <taxon>Bacteria</taxon>
        <taxon>Pseudomonadati</taxon>
        <taxon>Pseudomonadota</taxon>
        <taxon>Betaproteobacteria</taxon>
        <taxon>Rhodocyclales</taxon>
        <taxon>Zoogloeaceae</taxon>
        <taxon>Thauera</taxon>
    </lineage>
</organism>
<reference evidence="2 3" key="1">
    <citation type="journal article" date="2020" name="Biotechnol. Biofuels">
        <title>New insights from the biogas microbiome by comprehensive genome-resolved metagenomics of nearly 1600 species originating from multiple anaerobic digesters.</title>
        <authorList>
            <person name="Campanaro S."/>
            <person name="Treu L."/>
            <person name="Rodriguez-R L.M."/>
            <person name="Kovalovszki A."/>
            <person name="Ziels R.M."/>
            <person name="Maus I."/>
            <person name="Zhu X."/>
            <person name="Kougias P.G."/>
            <person name="Basile A."/>
            <person name="Luo G."/>
            <person name="Schluter A."/>
            <person name="Konstantinidis K.T."/>
            <person name="Angelidaki I."/>
        </authorList>
    </citation>
    <scope>NUCLEOTIDE SEQUENCE [LARGE SCALE GENOMIC DNA]</scope>
    <source>
        <strain evidence="2">AS06rmzACSIP_256</strain>
    </source>
</reference>
<evidence type="ECO:0000259" key="1">
    <source>
        <dbReference type="Pfam" id="PF13449"/>
    </source>
</evidence>
<dbReference type="Proteomes" id="UP000536534">
    <property type="component" value="Unassembled WGS sequence"/>
</dbReference>
<sequence length="380" mass="40433">LHQHPTSRCSKYCVGMAALEAVERHNKFLPALRKLEVEPPRRPVATPAHAVAHRVARRPLRRLAGMLSIAAALLAPLMQAEAAEPLTVAATLRVIGAAVDGERISELSGLAWDADERRLYAVSDRGVLFRFSVELGASGQLEVEPIAASRLAPPPGSGAGVDAEGLAVTGADDGIRGNSELLVSTEGEPRVIRYSLAGEPLGVLPLPGGLDDPARFRRDNAMLEAVAMHPEHGLLVAAEAPLEGERAGHHRVVGRDRAWSFPSHPARNARLKGMDVMDDGRLLVLERAEAGKGKGRTLMVVLSEVDLAACADGQVCPVRELAVLDRPDEADNFEGLTSLGEGRVMIVSDDRGKSGRGTTFTVLQRRAETVDASYSTGAKP</sequence>
<dbReference type="AlphaFoldDB" id="A0A7X7LUR5"/>
<feature type="domain" description="Phytase-like" evidence="1">
    <location>
        <begin position="104"/>
        <end position="350"/>
    </location>
</feature>
<comment type="caution">
    <text evidence="2">The sequence shown here is derived from an EMBL/GenBank/DDBJ whole genome shotgun (WGS) entry which is preliminary data.</text>
</comment>
<name>A0A7X7LUR5_9RHOO</name>
<protein>
    <submittedName>
        <fullName evidence="2">Esterase-like activity of phytase family protein</fullName>
    </submittedName>
</protein>
<feature type="non-terminal residue" evidence="2">
    <location>
        <position position="1"/>
    </location>
</feature>
<evidence type="ECO:0000313" key="2">
    <source>
        <dbReference type="EMBL" id="NLF53715.1"/>
    </source>
</evidence>
<dbReference type="SUPFAM" id="SSF50956">
    <property type="entry name" value="Thermostable phytase (3-phytase)"/>
    <property type="match status" value="1"/>
</dbReference>
<accession>A0A7X7LUR5</accession>
<proteinExistence type="predicted"/>
<gene>
    <name evidence="2" type="ORF">GX576_04825</name>
</gene>
<dbReference type="InterPro" id="IPR027372">
    <property type="entry name" value="Phytase-like_dom"/>
</dbReference>